<dbReference type="GO" id="GO:0004252">
    <property type="term" value="F:serine-type endopeptidase activity"/>
    <property type="evidence" value="ECO:0007669"/>
    <property type="project" value="InterPro"/>
</dbReference>
<dbReference type="AlphaFoldDB" id="A0A8K0G7L9"/>
<dbReference type="Proteomes" id="UP000801492">
    <property type="component" value="Unassembled WGS sequence"/>
</dbReference>
<dbReference type="PROSITE" id="PS50240">
    <property type="entry name" value="TRYPSIN_DOM"/>
    <property type="match status" value="1"/>
</dbReference>
<dbReference type="PANTHER" id="PTHR24260:SF135">
    <property type="entry name" value="CLIP DOMAIN-CONTAINING SERINE PROTEASE-RELATED"/>
    <property type="match status" value="1"/>
</dbReference>
<dbReference type="SUPFAM" id="SSF50494">
    <property type="entry name" value="Trypsin-like serine proteases"/>
    <property type="match status" value="1"/>
</dbReference>
<organism evidence="6 7">
    <name type="scientific">Ignelater luminosus</name>
    <name type="common">Cucubano</name>
    <name type="synonym">Pyrophorus luminosus</name>
    <dbReference type="NCBI Taxonomy" id="2038154"/>
    <lineage>
        <taxon>Eukaryota</taxon>
        <taxon>Metazoa</taxon>
        <taxon>Ecdysozoa</taxon>
        <taxon>Arthropoda</taxon>
        <taxon>Hexapoda</taxon>
        <taxon>Insecta</taxon>
        <taxon>Pterygota</taxon>
        <taxon>Neoptera</taxon>
        <taxon>Endopterygota</taxon>
        <taxon>Coleoptera</taxon>
        <taxon>Polyphaga</taxon>
        <taxon>Elateriformia</taxon>
        <taxon>Elateroidea</taxon>
        <taxon>Elateridae</taxon>
        <taxon>Agrypninae</taxon>
        <taxon>Pyrophorini</taxon>
        <taxon>Ignelater</taxon>
    </lineage>
</organism>
<dbReference type="InterPro" id="IPR001254">
    <property type="entry name" value="Trypsin_dom"/>
</dbReference>
<dbReference type="InterPro" id="IPR051333">
    <property type="entry name" value="CLIP_Serine_Protease"/>
</dbReference>
<evidence type="ECO:0000256" key="1">
    <source>
        <dbReference type="ARBA" id="ARBA00022729"/>
    </source>
</evidence>
<evidence type="ECO:0000313" key="6">
    <source>
        <dbReference type="EMBL" id="KAF2888811.1"/>
    </source>
</evidence>
<evidence type="ECO:0000256" key="3">
    <source>
        <dbReference type="ARBA" id="ARBA00023180"/>
    </source>
</evidence>
<proteinExistence type="inferred from homology"/>
<evidence type="ECO:0000313" key="7">
    <source>
        <dbReference type="Proteomes" id="UP000801492"/>
    </source>
</evidence>
<reference evidence="6" key="1">
    <citation type="submission" date="2019-08" db="EMBL/GenBank/DDBJ databases">
        <title>The genome of the North American firefly Photinus pyralis.</title>
        <authorList>
            <consortium name="Photinus pyralis genome working group"/>
            <person name="Fallon T.R."/>
            <person name="Sander Lower S.E."/>
            <person name="Weng J.-K."/>
        </authorList>
    </citation>
    <scope>NUCLEOTIDE SEQUENCE</scope>
    <source>
        <strain evidence="6">TRF0915ILg1</strain>
        <tissue evidence="6">Whole body</tissue>
    </source>
</reference>
<protein>
    <recommendedName>
        <fullName evidence="5">Peptidase S1 domain-containing protein</fullName>
    </recommendedName>
</protein>
<dbReference type="GO" id="GO:0006508">
    <property type="term" value="P:proteolysis"/>
    <property type="evidence" value="ECO:0007669"/>
    <property type="project" value="InterPro"/>
</dbReference>
<evidence type="ECO:0000259" key="5">
    <source>
        <dbReference type="PROSITE" id="PS50240"/>
    </source>
</evidence>
<keyword evidence="2" id="KW-1015">Disulfide bond</keyword>
<dbReference type="InterPro" id="IPR043504">
    <property type="entry name" value="Peptidase_S1_PA_chymotrypsin"/>
</dbReference>
<dbReference type="FunFam" id="2.40.10.10:FF:000028">
    <property type="entry name" value="Serine protease easter"/>
    <property type="match status" value="1"/>
</dbReference>
<dbReference type="PANTHER" id="PTHR24260">
    <property type="match status" value="1"/>
</dbReference>
<evidence type="ECO:0000256" key="2">
    <source>
        <dbReference type="ARBA" id="ARBA00023157"/>
    </source>
</evidence>
<feature type="non-terminal residue" evidence="6">
    <location>
        <position position="1"/>
    </location>
</feature>
<dbReference type="EMBL" id="VTPC01073603">
    <property type="protein sequence ID" value="KAF2888811.1"/>
    <property type="molecule type" value="Genomic_DNA"/>
</dbReference>
<name>A0A8K0G7L9_IGNLU</name>
<dbReference type="OrthoDB" id="6380398at2759"/>
<feature type="domain" description="Peptidase S1" evidence="5">
    <location>
        <begin position="50"/>
        <end position="161"/>
    </location>
</feature>
<sequence length="161" mass="18502">MERLRMFAVEYSKGESEKDDKSKQIILKEFDTTYLPDWTVCGIDISDDIILGGERTAYDEFPWVVAIVYKNKQNEKTDIKCGGSLINNRFVLTSASCSTYEWQPIEVRLGEWNVTSDPDCSYCDPVQVVKIEKIIVHANYSSLNKNNDIALLRLEKDVEFT</sequence>
<keyword evidence="7" id="KW-1185">Reference proteome</keyword>
<evidence type="ECO:0000256" key="4">
    <source>
        <dbReference type="ARBA" id="ARBA00024195"/>
    </source>
</evidence>
<dbReference type="PRINTS" id="PR00722">
    <property type="entry name" value="CHYMOTRYPSIN"/>
</dbReference>
<gene>
    <name evidence="6" type="ORF">ILUMI_17362</name>
</gene>
<keyword evidence="3" id="KW-0325">Glycoprotein</keyword>
<dbReference type="InterPro" id="IPR001314">
    <property type="entry name" value="Peptidase_S1A"/>
</dbReference>
<dbReference type="Pfam" id="PF00089">
    <property type="entry name" value="Trypsin"/>
    <property type="match status" value="1"/>
</dbReference>
<dbReference type="Gene3D" id="2.40.10.10">
    <property type="entry name" value="Trypsin-like serine proteases"/>
    <property type="match status" value="1"/>
</dbReference>
<dbReference type="InterPro" id="IPR009003">
    <property type="entry name" value="Peptidase_S1_PA"/>
</dbReference>
<comment type="similarity">
    <text evidence="4">Belongs to the peptidase S1 family. CLIP subfamily.</text>
</comment>
<accession>A0A8K0G7L9</accession>
<keyword evidence="1" id="KW-0732">Signal</keyword>
<comment type="caution">
    <text evidence="6">The sequence shown here is derived from an EMBL/GenBank/DDBJ whole genome shotgun (WGS) entry which is preliminary data.</text>
</comment>